<comment type="caution">
    <text evidence="1">The sequence shown here is derived from an EMBL/GenBank/DDBJ whole genome shotgun (WGS) entry which is preliminary data.</text>
</comment>
<evidence type="ECO:0000313" key="1">
    <source>
        <dbReference type="EMBL" id="GIY70601.1"/>
    </source>
</evidence>
<feature type="non-terminal residue" evidence="1">
    <location>
        <position position="1"/>
    </location>
</feature>
<reference evidence="1 2" key="1">
    <citation type="submission" date="2021-06" db="EMBL/GenBank/DDBJ databases">
        <title>Caerostris darwini draft genome.</title>
        <authorList>
            <person name="Kono N."/>
            <person name="Arakawa K."/>
        </authorList>
    </citation>
    <scope>NUCLEOTIDE SEQUENCE [LARGE SCALE GENOMIC DNA]</scope>
</reference>
<proteinExistence type="predicted"/>
<name>A0AAV4VKE0_9ARAC</name>
<dbReference type="EMBL" id="BPLQ01013201">
    <property type="protein sequence ID" value="GIY70601.1"/>
    <property type="molecule type" value="Genomic_DNA"/>
</dbReference>
<organism evidence="1 2">
    <name type="scientific">Caerostris darwini</name>
    <dbReference type="NCBI Taxonomy" id="1538125"/>
    <lineage>
        <taxon>Eukaryota</taxon>
        <taxon>Metazoa</taxon>
        <taxon>Ecdysozoa</taxon>
        <taxon>Arthropoda</taxon>
        <taxon>Chelicerata</taxon>
        <taxon>Arachnida</taxon>
        <taxon>Araneae</taxon>
        <taxon>Araneomorphae</taxon>
        <taxon>Entelegynae</taxon>
        <taxon>Araneoidea</taxon>
        <taxon>Araneidae</taxon>
        <taxon>Caerostris</taxon>
    </lineage>
</organism>
<sequence>ARSAAPRVLRTRCIHKFWITRSWCTCPNGVVDRLSTLHSHPPLILGGVSIAPGPKLNPFSIHR</sequence>
<evidence type="ECO:0000313" key="2">
    <source>
        <dbReference type="Proteomes" id="UP001054837"/>
    </source>
</evidence>
<protein>
    <submittedName>
        <fullName evidence="1">Uncharacterized protein</fullName>
    </submittedName>
</protein>
<keyword evidence="2" id="KW-1185">Reference proteome</keyword>
<dbReference type="Proteomes" id="UP001054837">
    <property type="component" value="Unassembled WGS sequence"/>
</dbReference>
<gene>
    <name evidence="1" type="ORF">CDAR_610891</name>
</gene>
<dbReference type="AlphaFoldDB" id="A0AAV4VKE0"/>
<accession>A0AAV4VKE0</accession>